<evidence type="ECO:0000313" key="1">
    <source>
        <dbReference type="EMBL" id="PWR70831.1"/>
    </source>
</evidence>
<organism evidence="1 2">
    <name type="scientific">Methanospirillum stamsii</name>
    <dbReference type="NCBI Taxonomy" id="1277351"/>
    <lineage>
        <taxon>Archaea</taxon>
        <taxon>Methanobacteriati</taxon>
        <taxon>Methanobacteriota</taxon>
        <taxon>Stenosarchaea group</taxon>
        <taxon>Methanomicrobia</taxon>
        <taxon>Methanomicrobiales</taxon>
        <taxon>Methanospirillaceae</taxon>
        <taxon>Methanospirillum</taxon>
    </lineage>
</organism>
<keyword evidence="2" id="KW-1185">Reference proteome</keyword>
<proteinExistence type="predicted"/>
<protein>
    <submittedName>
        <fullName evidence="1">Uncharacterized protein</fullName>
    </submittedName>
</protein>
<dbReference type="GeneID" id="97608239"/>
<dbReference type="AlphaFoldDB" id="A0A2V2N5P0"/>
<comment type="caution">
    <text evidence="1">The sequence shown here is derived from an EMBL/GenBank/DDBJ whole genome shotgun (WGS) entry which is preliminary data.</text>
</comment>
<name>A0A2V2N5P0_9EURY</name>
<dbReference type="EMBL" id="QGMZ01000039">
    <property type="protein sequence ID" value="PWR70831.1"/>
    <property type="molecule type" value="Genomic_DNA"/>
</dbReference>
<dbReference type="RefSeq" id="WP_109941965.1">
    <property type="nucleotide sequence ID" value="NZ_CP176366.1"/>
</dbReference>
<gene>
    <name evidence="1" type="ORF">DLD82_15195</name>
</gene>
<dbReference type="OrthoDB" id="112154at2157"/>
<accession>A0A2V2N5P0</accession>
<reference evidence="1 2" key="1">
    <citation type="submission" date="2018-05" db="EMBL/GenBank/DDBJ databases">
        <title>Draft genome of Methanospirillum stamsii Pt1.</title>
        <authorList>
            <person name="Dueholm M.S."/>
            <person name="Nielsen P.H."/>
            <person name="Bakmann L.F."/>
            <person name="Otzen D.E."/>
        </authorList>
    </citation>
    <scope>NUCLEOTIDE SEQUENCE [LARGE SCALE GENOMIC DNA]</scope>
    <source>
        <strain evidence="1 2">Pt1</strain>
    </source>
</reference>
<dbReference type="Proteomes" id="UP000245934">
    <property type="component" value="Unassembled WGS sequence"/>
</dbReference>
<evidence type="ECO:0000313" key="2">
    <source>
        <dbReference type="Proteomes" id="UP000245934"/>
    </source>
</evidence>
<sequence>MTITRKFRDALTCVPMNDSDRERLTVRMSPGSRKILEEIKWSERGFVPSFEHTDKILMEAARRTYQTLVLSDR</sequence>